<dbReference type="GO" id="GO:0051287">
    <property type="term" value="F:NAD binding"/>
    <property type="evidence" value="ECO:0007669"/>
    <property type="project" value="InterPro"/>
</dbReference>
<dbReference type="Gene3D" id="3.40.50.720">
    <property type="entry name" value="NAD(P)-binding Rossmann-like Domain"/>
    <property type="match status" value="2"/>
</dbReference>
<dbReference type="Proteomes" id="UP000235897">
    <property type="component" value="Unassembled WGS sequence"/>
</dbReference>
<proteinExistence type="predicted"/>
<accession>A0A2N8SKQ9</accession>
<evidence type="ECO:0000256" key="2">
    <source>
        <dbReference type="ARBA" id="ARBA00023027"/>
    </source>
</evidence>
<dbReference type="CDD" id="cd12164">
    <property type="entry name" value="GDH_like_2"/>
    <property type="match status" value="1"/>
</dbReference>
<dbReference type="InterPro" id="IPR029753">
    <property type="entry name" value="D-isomer_DH_CS"/>
</dbReference>
<reference evidence="4 5" key="1">
    <citation type="submission" date="2018-01" db="EMBL/GenBank/DDBJ databases">
        <title>Denitrification phenotypes of diverse strains of Pseudomonas stutzeri.</title>
        <authorList>
            <person name="Milligan D.A."/>
            <person name="Bergaust L."/>
            <person name="Bakken L.R."/>
            <person name="Frostegard A."/>
        </authorList>
    </citation>
    <scope>NUCLEOTIDE SEQUENCE [LARGE SCALE GENOMIC DNA]</scope>
    <source>
        <strain evidence="4 5">28a3</strain>
    </source>
</reference>
<dbReference type="Pfam" id="PF02826">
    <property type="entry name" value="2-Hacid_dh_C"/>
    <property type="match status" value="1"/>
</dbReference>
<evidence type="ECO:0000313" key="4">
    <source>
        <dbReference type="EMBL" id="PNG03077.1"/>
    </source>
</evidence>
<keyword evidence="2" id="KW-0520">NAD</keyword>
<comment type="caution">
    <text evidence="4">The sequence shown here is derived from an EMBL/GenBank/DDBJ whole genome shotgun (WGS) entry which is preliminary data.</text>
</comment>
<evidence type="ECO:0000259" key="3">
    <source>
        <dbReference type="Pfam" id="PF02826"/>
    </source>
</evidence>
<dbReference type="InterPro" id="IPR036291">
    <property type="entry name" value="NAD(P)-bd_dom_sf"/>
</dbReference>
<dbReference type="PANTHER" id="PTHR43333:SF1">
    <property type="entry name" value="D-ISOMER SPECIFIC 2-HYDROXYACID DEHYDROGENASE NAD-BINDING DOMAIN-CONTAINING PROTEIN"/>
    <property type="match status" value="1"/>
</dbReference>
<gene>
    <name evidence="4" type="ORF">CXL00_22375</name>
</gene>
<dbReference type="AlphaFoldDB" id="A0A2N8SKQ9"/>
<keyword evidence="4" id="KW-0670">Pyruvate</keyword>
<dbReference type="InterPro" id="IPR006140">
    <property type="entry name" value="D-isomer_DH_NAD-bd"/>
</dbReference>
<organism evidence="4 5">
    <name type="scientific">Stutzerimonas stutzeri</name>
    <name type="common">Pseudomonas stutzeri</name>
    <dbReference type="NCBI Taxonomy" id="316"/>
    <lineage>
        <taxon>Bacteria</taxon>
        <taxon>Pseudomonadati</taxon>
        <taxon>Pseudomonadota</taxon>
        <taxon>Gammaproteobacteria</taxon>
        <taxon>Pseudomonadales</taxon>
        <taxon>Pseudomonadaceae</taxon>
        <taxon>Stutzerimonas</taxon>
    </lineage>
</organism>
<evidence type="ECO:0000313" key="5">
    <source>
        <dbReference type="Proteomes" id="UP000235897"/>
    </source>
</evidence>
<dbReference type="PANTHER" id="PTHR43333">
    <property type="entry name" value="2-HACID_DH_C DOMAIN-CONTAINING PROTEIN"/>
    <property type="match status" value="1"/>
</dbReference>
<dbReference type="GO" id="GO:0016616">
    <property type="term" value="F:oxidoreductase activity, acting on the CH-OH group of donors, NAD or NADP as acceptor"/>
    <property type="evidence" value="ECO:0007669"/>
    <property type="project" value="UniProtKB-ARBA"/>
</dbReference>
<dbReference type="OrthoDB" id="9787219at2"/>
<keyword evidence="1" id="KW-0560">Oxidoreductase</keyword>
<evidence type="ECO:0000256" key="1">
    <source>
        <dbReference type="ARBA" id="ARBA00023002"/>
    </source>
</evidence>
<protein>
    <submittedName>
        <fullName evidence="4">Glyoxylate/hydroxypyruvate reductase A</fullName>
    </submittedName>
</protein>
<dbReference type="PROSITE" id="PS00671">
    <property type="entry name" value="D_2_HYDROXYACID_DH_3"/>
    <property type="match status" value="1"/>
</dbReference>
<dbReference type="SUPFAM" id="SSF51735">
    <property type="entry name" value="NAD(P)-binding Rossmann-fold domains"/>
    <property type="match status" value="1"/>
</dbReference>
<dbReference type="EMBL" id="POUW01000013">
    <property type="protein sequence ID" value="PNG03077.1"/>
    <property type="molecule type" value="Genomic_DNA"/>
</dbReference>
<feature type="domain" description="D-isomer specific 2-hydroxyacid dehydrogenase NAD-binding" evidence="3">
    <location>
        <begin position="103"/>
        <end position="274"/>
    </location>
</feature>
<sequence>MKILFVAADPKPERWTDLIQQHLPEAQIQVWHPDMPSSSADYAIVWHPPAALFDKEPQLKAVFNLGAGVDALVRIPNLPRDIPIVRLEDAGMAVQMAEYVAYHVIGISRDMDAYREQQAAGQWKLRRPIARSEWPVGVLGLGQIGQRVARTLAALEYPVCGWARSTYAIEGVHSFAGEAELDRFLGETRVLVNTLPLTDSTRDLIDYGLLSRLRPDAVVINVGRGEHLVDQDLSRAIDEGKVARAVLDVFREEPLPTEHPFWQMPQVTITPHVSARTLREATVAQIAEKIVSLEKGQPISGIIDIQRGY</sequence>
<dbReference type="RefSeq" id="WP_021209909.1">
    <property type="nucleotide sequence ID" value="NZ_JAMOIG010000028.1"/>
</dbReference>
<name>A0A2N8SKQ9_STUST</name>